<dbReference type="AlphaFoldDB" id="A0A7W4IKH9"/>
<proteinExistence type="predicted"/>
<dbReference type="Proteomes" id="UP000561077">
    <property type="component" value="Unassembled WGS sequence"/>
</dbReference>
<dbReference type="Proteomes" id="UP000540490">
    <property type="component" value="Unassembled WGS sequence"/>
</dbReference>
<comment type="caution">
    <text evidence="1">The sequence shown here is derived from an EMBL/GenBank/DDBJ whole genome shotgun (WGS) entry which is preliminary data.</text>
</comment>
<evidence type="ECO:0000313" key="2">
    <source>
        <dbReference type="EMBL" id="MBB2193703.1"/>
    </source>
</evidence>
<organism evidence="1 4">
    <name type="scientific">Gluconacetobacter dulcium</name>
    <dbReference type="NCBI Taxonomy" id="2729096"/>
    <lineage>
        <taxon>Bacteria</taxon>
        <taxon>Pseudomonadati</taxon>
        <taxon>Pseudomonadota</taxon>
        <taxon>Alphaproteobacteria</taxon>
        <taxon>Acetobacterales</taxon>
        <taxon>Acetobacteraceae</taxon>
        <taxon>Gluconacetobacter</taxon>
    </lineage>
</organism>
<accession>A0A7W4IKH9</accession>
<evidence type="ECO:0000313" key="4">
    <source>
        <dbReference type="Proteomes" id="UP000561077"/>
    </source>
</evidence>
<dbReference type="EMBL" id="JABEQN010000008">
    <property type="protein sequence ID" value="MBB2193703.1"/>
    <property type="molecule type" value="Genomic_DNA"/>
</dbReference>
<evidence type="ECO:0000313" key="3">
    <source>
        <dbReference type="Proteomes" id="UP000540490"/>
    </source>
</evidence>
<sequence length="345" mass="37738">MMMTAQEFAVLRERFLAHPRAASIMRRWPGGEAQAVWVAVECENIEITARGLVVGGDVVDGDWDLDGRFLLFDIDDDSAGAFYAVNGWCGSVKEIARLDPDGAGHGPTPFMRDGGMNMDSEQTRREMDALFPGLEQNEALQAAFEAHPGSVAFLELQPELGRTIPWVLVGCDVNGRQITGLVVDGIVVRHGWDLREEFVLFSVDIGPTGRFVTIPGGEATVSVIGTSPSAVGFGERPDASALLREMVEASAAWASNAELVRSWHACAVLHRLPSYPDCFAEFHRDCEVTRGLVIGGHLDRDGQWDFTQEVQVILRSGETVMLDPTQADNMEILHGHDVVMPPRRG</sequence>
<keyword evidence="3" id="KW-1185">Reference proteome</keyword>
<reference evidence="3 4" key="1">
    <citation type="submission" date="2020-04" db="EMBL/GenBank/DDBJ databases">
        <title>Description of novel Gluconacetobacter.</title>
        <authorList>
            <person name="Sombolestani A."/>
        </authorList>
    </citation>
    <scope>NUCLEOTIDE SEQUENCE [LARGE SCALE GENOMIC DNA]</scope>
    <source>
        <strain evidence="2 3">LMG 1728</strain>
        <strain evidence="1 4">LMG 1731</strain>
    </source>
</reference>
<gene>
    <name evidence="2" type="ORF">HLH25_08615</name>
    <name evidence="1" type="ORF">HLH26_08240</name>
</gene>
<evidence type="ECO:0000313" key="1">
    <source>
        <dbReference type="EMBL" id="MBB2164530.1"/>
    </source>
</evidence>
<dbReference type="RefSeq" id="WP_182973666.1">
    <property type="nucleotide sequence ID" value="NZ_JABEQN010000008.1"/>
</dbReference>
<dbReference type="EMBL" id="JABEQO010000008">
    <property type="protein sequence ID" value="MBB2164530.1"/>
    <property type="molecule type" value="Genomic_DNA"/>
</dbReference>
<name>A0A7W4IKH9_9PROT</name>
<protein>
    <submittedName>
        <fullName evidence="1">Uncharacterized protein</fullName>
    </submittedName>
</protein>